<dbReference type="EMBL" id="JANVFU010000005">
    <property type="protein sequence ID" value="KAJ3745600.1"/>
    <property type="molecule type" value="Genomic_DNA"/>
</dbReference>
<dbReference type="AlphaFoldDB" id="A0A9W8P2L7"/>
<evidence type="ECO:0000256" key="1">
    <source>
        <dbReference type="SAM" id="Phobius"/>
    </source>
</evidence>
<accession>A0A9W8P2L7</accession>
<keyword evidence="1" id="KW-0812">Transmembrane</keyword>
<keyword evidence="3" id="KW-1185">Reference proteome</keyword>
<proteinExistence type="predicted"/>
<reference evidence="2 3" key="1">
    <citation type="journal article" date="2023" name="Proc. Natl. Acad. Sci. U.S.A.">
        <title>A global phylogenomic analysis of the shiitake genus Lentinula.</title>
        <authorList>
            <person name="Sierra-Patev S."/>
            <person name="Min B."/>
            <person name="Naranjo-Ortiz M."/>
            <person name="Looney B."/>
            <person name="Konkel Z."/>
            <person name="Slot J.C."/>
            <person name="Sakamoto Y."/>
            <person name="Steenwyk J.L."/>
            <person name="Rokas A."/>
            <person name="Carro J."/>
            <person name="Camarero S."/>
            <person name="Ferreira P."/>
            <person name="Molpeceres G."/>
            <person name="Ruiz-Duenas F.J."/>
            <person name="Serrano A."/>
            <person name="Henrissat B."/>
            <person name="Drula E."/>
            <person name="Hughes K.W."/>
            <person name="Mata J.L."/>
            <person name="Ishikawa N.K."/>
            <person name="Vargas-Isla R."/>
            <person name="Ushijima S."/>
            <person name="Smith C.A."/>
            <person name="Donoghue J."/>
            <person name="Ahrendt S."/>
            <person name="Andreopoulos W."/>
            <person name="He G."/>
            <person name="LaButti K."/>
            <person name="Lipzen A."/>
            <person name="Ng V."/>
            <person name="Riley R."/>
            <person name="Sandor L."/>
            <person name="Barry K."/>
            <person name="Martinez A.T."/>
            <person name="Xiao Y."/>
            <person name="Gibbons J.G."/>
            <person name="Terashima K."/>
            <person name="Grigoriev I.V."/>
            <person name="Hibbett D."/>
        </authorList>
    </citation>
    <scope>NUCLEOTIDE SEQUENCE [LARGE SCALE GENOMIC DNA]</scope>
    <source>
        <strain evidence="2 3">TFB7810</strain>
    </source>
</reference>
<feature type="transmembrane region" description="Helical" evidence="1">
    <location>
        <begin position="61"/>
        <end position="80"/>
    </location>
</feature>
<comment type="caution">
    <text evidence="2">The sequence shown here is derived from an EMBL/GenBank/DDBJ whole genome shotgun (WGS) entry which is preliminary data.</text>
</comment>
<name>A0A9W8P2L7_9AGAR</name>
<dbReference type="Proteomes" id="UP001142393">
    <property type="component" value="Unassembled WGS sequence"/>
</dbReference>
<keyword evidence="1" id="KW-0472">Membrane</keyword>
<evidence type="ECO:0000313" key="3">
    <source>
        <dbReference type="Proteomes" id="UP001142393"/>
    </source>
</evidence>
<feature type="transmembrane region" description="Helical" evidence="1">
    <location>
        <begin position="20"/>
        <end position="40"/>
    </location>
</feature>
<gene>
    <name evidence="2" type="ORF">DFH05DRAFT_1488675</name>
</gene>
<protein>
    <submittedName>
        <fullName evidence="2">Uncharacterized protein</fullName>
    </submittedName>
</protein>
<sequence>MDLPLFVSEQASLNPFVPSFTEIGAFQVLTAIIALLSWVWTAVLNNQRLHPLTQRSTSFRLLYRFMLAWLVLGIIILSGIPSTCYRHQKNTKERTLLVRPRSQYVTPI</sequence>
<keyword evidence="1" id="KW-1133">Transmembrane helix</keyword>
<evidence type="ECO:0000313" key="2">
    <source>
        <dbReference type="EMBL" id="KAJ3745600.1"/>
    </source>
</evidence>
<organism evidence="2 3">
    <name type="scientific">Lentinula detonsa</name>
    <dbReference type="NCBI Taxonomy" id="2804962"/>
    <lineage>
        <taxon>Eukaryota</taxon>
        <taxon>Fungi</taxon>
        <taxon>Dikarya</taxon>
        <taxon>Basidiomycota</taxon>
        <taxon>Agaricomycotina</taxon>
        <taxon>Agaricomycetes</taxon>
        <taxon>Agaricomycetidae</taxon>
        <taxon>Agaricales</taxon>
        <taxon>Marasmiineae</taxon>
        <taxon>Omphalotaceae</taxon>
        <taxon>Lentinula</taxon>
    </lineage>
</organism>